<dbReference type="Pfam" id="PF00534">
    <property type="entry name" value="Glycos_transf_1"/>
    <property type="match status" value="1"/>
</dbReference>
<sequence>MNIAIVQDDIVRRGGAEQVALSFHHAFPSAPIYTLSYDPDASYDEFRNADIRTSWFGKYIKKEEMMKKLFFPFGLISMQRLDLTSYDVILQSATHCAKYVKTNPNALVITYCHTPFRLVWRPESYESVANAKGIKKIAYQFVIDQLKRVERRSAQRTTWFLTNSSEVLPRIVQAYEPQREITIISPSVKCKNFYVAANVSDYFLVVSRFEPYKKVDLVIEAFRRMPDKKLIVVGKGSRKEELQAIAPKNVSFLSGLSSVELADVYAKCKALIFPQLEDYGITPLEANASGRPVIAYGKGGVLDTMIAVNGSNAKGTAVFFNEQSAEAICEAVTNFDKYVFDPYFIRAHAEGFDEAKFVQRIRDYVISKYRSFAANNYLSK</sequence>
<dbReference type="PANTHER" id="PTHR45947">
    <property type="entry name" value="SULFOQUINOVOSYL TRANSFERASE SQD2"/>
    <property type="match status" value="1"/>
</dbReference>
<keyword evidence="2" id="KW-0328">Glycosyltransferase</keyword>
<gene>
    <name evidence="2" type="ORF">ACFS6J_27520</name>
</gene>
<dbReference type="EC" id="2.4.-.-" evidence="2"/>
<evidence type="ECO:0000259" key="1">
    <source>
        <dbReference type="Pfam" id="PF00534"/>
    </source>
</evidence>
<organism evidence="2 3">
    <name type="scientific">Olivibacter jilunii</name>
    <dbReference type="NCBI Taxonomy" id="985016"/>
    <lineage>
        <taxon>Bacteria</taxon>
        <taxon>Pseudomonadati</taxon>
        <taxon>Bacteroidota</taxon>
        <taxon>Sphingobacteriia</taxon>
        <taxon>Sphingobacteriales</taxon>
        <taxon>Sphingobacteriaceae</taxon>
        <taxon>Olivibacter</taxon>
    </lineage>
</organism>
<reference evidence="3" key="1">
    <citation type="journal article" date="2019" name="Int. J. Syst. Evol. Microbiol.">
        <title>The Global Catalogue of Microorganisms (GCM) 10K type strain sequencing project: providing services to taxonomists for standard genome sequencing and annotation.</title>
        <authorList>
            <consortium name="The Broad Institute Genomics Platform"/>
            <consortium name="The Broad Institute Genome Sequencing Center for Infectious Disease"/>
            <person name="Wu L."/>
            <person name="Ma J."/>
        </authorList>
    </citation>
    <scope>NUCLEOTIDE SEQUENCE [LARGE SCALE GENOMIC DNA]</scope>
    <source>
        <strain evidence="3">KCTC 23098</strain>
    </source>
</reference>
<keyword evidence="3" id="KW-1185">Reference proteome</keyword>
<keyword evidence="2" id="KW-0808">Transferase</keyword>
<comment type="caution">
    <text evidence="2">The sequence shown here is derived from an EMBL/GenBank/DDBJ whole genome shotgun (WGS) entry which is preliminary data.</text>
</comment>
<proteinExistence type="predicted"/>
<feature type="domain" description="Glycosyl transferase family 1" evidence="1">
    <location>
        <begin position="201"/>
        <end position="333"/>
    </location>
</feature>
<accession>A0ABW6B7S3</accession>
<dbReference type="Gene3D" id="3.40.50.2000">
    <property type="entry name" value="Glycogen Phosphorylase B"/>
    <property type="match status" value="2"/>
</dbReference>
<evidence type="ECO:0000313" key="3">
    <source>
        <dbReference type="Proteomes" id="UP001597560"/>
    </source>
</evidence>
<protein>
    <submittedName>
        <fullName evidence="2">Glycosyltransferase</fullName>
        <ecNumber evidence="2">2.4.-.-</ecNumber>
    </submittedName>
</protein>
<name>A0ABW6B7S3_9SPHI</name>
<dbReference type="EMBL" id="JBHUPA010000039">
    <property type="protein sequence ID" value="MFD2965580.1"/>
    <property type="molecule type" value="Genomic_DNA"/>
</dbReference>
<evidence type="ECO:0000313" key="2">
    <source>
        <dbReference type="EMBL" id="MFD2965580.1"/>
    </source>
</evidence>
<dbReference type="GO" id="GO:0016757">
    <property type="term" value="F:glycosyltransferase activity"/>
    <property type="evidence" value="ECO:0007669"/>
    <property type="project" value="UniProtKB-KW"/>
</dbReference>
<dbReference type="InterPro" id="IPR001296">
    <property type="entry name" value="Glyco_trans_1"/>
</dbReference>
<dbReference type="RefSeq" id="WP_377613500.1">
    <property type="nucleotide sequence ID" value="NZ_JBHUPA010000039.1"/>
</dbReference>
<dbReference type="PANTHER" id="PTHR45947:SF3">
    <property type="entry name" value="SULFOQUINOVOSYL TRANSFERASE SQD2"/>
    <property type="match status" value="1"/>
</dbReference>
<dbReference type="InterPro" id="IPR050194">
    <property type="entry name" value="Glycosyltransferase_grp1"/>
</dbReference>
<dbReference type="Proteomes" id="UP001597560">
    <property type="component" value="Unassembled WGS sequence"/>
</dbReference>
<dbReference type="SUPFAM" id="SSF53756">
    <property type="entry name" value="UDP-Glycosyltransferase/glycogen phosphorylase"/>
    <property type="match status" value="1"/>
</dbReference>